<sequence>MPPAKKQKNSRNSGVSTQDAHSDSSDSAFESVRSRKNNKRKSTKSASDKSQKASKSGNPEPSPYDYVCIHRPYFDIKGENWLTWSTNPSAHIKEEELFEKVYIPNAEREKKEKIAGYPPEKHPEHKWVIMWEAWHRQDLGGLKAKYCNPDNFGMYIYNDWTNWGMLEIAENMMIEFNKAYMSKAPTRLEDMWVVISAMGLWLNENDHISELISGEGDDVLMIIGLIGRALLTTLAAVEKAGELKPDSRFFDLTLVIAYYLEISYDLPAYGVEGDCVAWRKHAVNYFEKGHLDPAKGLSTTKSHIEKLKKVNNYNEDHDAPNSVADLPDICGDIPMLKLLREEDDEKENESPETWDKKSGSPNGKNSKGKNAKKEDDVWNWVKIFKAYKKERGPVMGGEKYDITKMTRAERAESAFDQRDPLVDFPVKDLKKNLVDFGP</sequence>
<organism evidence="2 3">
    <name type="scientific">Bipolaris oryzae ATCC 44560</name>
    <dbReference type="NCBI Taxonomy" id="930090"/>
    <lineage>
        <taxon>Eukaryota</taxon>
        <taxon>Fungi</taxon>
        <taxon>Dikarya</taxon>
        <taxon>Ascomycota</taxon>
        <taxon>Pezizomycotina</taxon>
        <taxon>Dothideomycetes</taxon>
        <taxon>Pleosporomycetidae</taxon>
        <taxon>Pleosporales</taxon>
        <taxon>Pleosporineae</taxon>
        <taxon>Pleosporaceae</taxon>
        <taxon>Bipolaris</taxon>
    </lineage>
</organism>
<name>W6ZF90_COCMI</name>
<evidence type="ECO:0000313" key="3">
    <source>
        <dbReference type="Proteomes" id="UP000054032"/>
    </source>
</evidence>
<feature type="compositionally biased region" description="Polar residues" evidence="1">
    <location>
        <begin position="10"/>
        <end position="19"/>
    </location>
</feature>
<feature type="compositionally biased region" description="Basic residues" evidence="1">
    <location>
        <begin position="34"/>
        <end position="43"/>
    </location>
</feature>
<dbReference type="eggNOG" id="ENOG502SPXG">
    <property type="taxonomic scope" value="Eukaryota"/>
</dbReference>
<feature type="region of interest" description="Disordered" evidence="1">
    <location>
        <begin position="342"/>
        <end position="372"/>
    </location>
</feature>
<evidence type="ECO:0000313" key="2">
    <source>
        <dbReference type="EMBL" id="EUC50517.1"/>
    </source>
</evidence>
<dbReference type="EMBL" id="KI963923">
    <property type="protein sequence ID" value="EUC50517.1"/>
    <property type="molecule type" value="Genomic_DNA"/>
</dbReference>
<reference evidence="2 3" key="1">
    <citation type="journal article" date="2013" name="PLoS Genet.">
        <title>Comparative genome structure, secondary metabolite, and effector coding capacity across Cochliobolus pathogens.</title>
        <authorList>
            <person name="Condon B.J."/>
            <person name="Leng Y."/>
            <person name="Wu D."/>
            <person name="Bushley K.E."/>
            <person name="Ohm R.A."/>
            <person name="Otillar R."/>
            <person name="Martin J."/>
            <person name="Schackwitz W."/>
            <person name="Grimwood J."/>
            <person name="MohdZainudin N."/>
            <person name="Xue C."/>
            <person name="Wang R."/>
            <person name="Manning V.A."/>
            <person name="Dhillon B."/>
            <person name="Tu Z.J."/>
            <person name="Steffenson B.J."/>
            <person name="Salamov A."/>
            <person name="Sun H."/>
            <person name="Lowry S."/>
            <person name="LaButti K."/>
            <person name="Han J."/>
            <person name="Copeland A."/>
            <person name="Lindquist E."/>
            <person name="Barry K."/>
            <person name="Schmutz J."/>
            <person name="Baker S.E."/>
            <person name="Ciuffetti L.M."/>
            <person name="Grigoriev I.V."/>
            <person name="Zhong S."/>
            <person name="Turgeon B.G."/>
        </authorList>
    </citation>
    <scope>NUCLEOTIDE SEQUENCE [LARGE SCALE GENOMIC DNA]</scope>
    <source>
        <strain evidence="2 3">ATCC 44560</strain>
    </source>
</reference>
<gene>
    <name evidence="2" type="ORF">COCMIDRAFT_959</name>
</gene>
<dbReference type="HOGENOM" id="CLU_622542_0_0_1"/>
<feature type="region of interest" description="Disordered" evidence="1">
    <location>
        <begin position="1"/>
        <end position="61"/>
    </location>
</feature>
<keyword evidence="3" id="KW-1185">Reference proteome</keyword>
<dbReference type="GeneID" id="19128748"/>
<dbReference type="AlphaFoldDB" id="W6ZF90"/>
<feature type="compositionally biased region" description="Acidic residues" evidence="1">
    <location>
        <begin position="342"/>
        <end position="352"/>
    </location>
</feature>
<evidence type="ECO:0000256" key="1">
    <source>
        <dbReference type="SAM" id="MobiDB-lite"/>
    </source>
</evidence>
<dbReference type="OrthoDB" id="10037289at2759"/>
<protein>
    <submittedName>
        <fullName evidence="2">Uncharacterized protein</fullName>
    </submittedName>
</protein>
<dbReference type="RefSeq" id="XP_007682979.1">
    <property type="nucleotide sequence ID" value="XM_007684789.1"/>
</dbReference>
<accession>W6ZF90</accession>
<dbReference type="Proteomes" id="UP000054032">
    <property type="component" value="Unassembled WGS sequence"/>
</dbReference>
<dbReference type="KEGG" id="bor:COCMIDRAFT_959"/>
<proteinExistence type="predicted"/>